<evidence type="ECO:0008006" key="4">
    <source>
        <dbReference type="Google" id="ProtNLM"/>
    </source>
</evidence>
<evidence type="ECO:0000256" key="1">
    <source>
        <dbReference type="SAM" id="Phobius"/>
    </source>
</evidence>
<keyword evidence="1" id="KW-0812">Transmembrane</keyword>
<dbReference type="PANTHER" id="PTHR15887">
    <property type="entry name" value="TRANSMEMBRANE PROTEIN 69"/>
    <property type="match status" value="1"/>
</dbReference>
<feature type="transmembrane region" description="Helical" evidence="1">
    <location>
        <begin position="79"/>
        <end position="101"/>
    </location>
</feature>
<gene>
    <name evidence="2" type="ORF">ATO11_04410</name>
</gene>
<dbReference type="AlphaFoldDB" id="A0A0L1JTA1"/>
<keyword evidence="1" id="KW-1133">Transmembrane helix</keyword>
<dbReference type="PANTHER" id="PTHR15887:SF1">
    <property type="entry name" value="TRANSMEMBRANE PROTEIN 69"/>
    <property type="match status" value="1"/>
</dbReference>
<keyword evidence="1" id="KW-0472">Membrane</keyword>
<proteinExistence type="predicted"/>
<name>A0A0L1JTA1_9RHOB</name>
<evidence type="ECO:0000313" key="2">
    <source>
        <dbReference type="EMBL" id="KNG94648.1"/>
    </source>
</evidence>
<keyword evidence="3" id="KW-1185">Reference proteome</keyword>
<dbReference type="EMBL" id="AQQZ01000002">
    <property type="protein sequence ID" value="KNG94648.1"/>
    <property type="molecule type" value="Genomic_DNA"/>
</dbReference>
<dbReference type="InterPro" id="IPR021836">
    <property type="entry name" value="DUF3429"/>
</dbReference>
<sequence>MPVPRTALVLTWAGMLPFVLAAILRLAPDPAAPPGHFGLLYPTDAIAILAAYGAVILCFMSGVLWGFAAQGPSPRAPLAYVLSVIPALAVFFLATQHILGAPSNTDALFWLMLFFPGLLILDWLFRRWALAPDWWLRLRVPPTIVATISCAIGWAV</sequence>
<feature type="transmembrane region" description="Helical" evidence="1">
    <location>
        <begin position="45"/>
        <end position="67"/>
    </location>
</feature>
<dbReference type="Proteomes" id="UP000036938">
    <property type="component" value="Unassembled WGS sequence"/>
</dbReference>
<protein>
    <recommendedName>
        <fullName evidence="4">DUF3429 domain-containing protein</fullName>
    </recommendedName>
</protein>
<dbReference type="STRING" id="1317121.ATO11_04410"/>
<comment type="caution">
    <text evidence="2">The sequence shown here is derived from an EMBL/GenBank/DDBJ whole genome shotgun (WGS) entry which is preliminary data.</text>
</comment>
<dbReference type="RefSeq" id="WP_082176155.1">
    <property type="nucleotide sequence ID" value="NZ_AQQZ01000002.1"/>
</dbReference>
<reference evidence="2 3" key="1">
    <citation type="journal article" date="2015" name="Int. J. Syst. Evol. Microbiol.">
        <title>Aestuariivita atlantica sp. nov., isolated from deep sea sediment of the Atlantic Ocean.</title>
        <authorList>
            <person name="Li G."/>
            <person name="Lai Q."/>
            <person name="Du Y."/>
            <person name="Liu X."/>
            <person name="Sun F."/>
            <person name="Shao Z."/>
        </authorList>
    </citation>
    <scope>NUCLEOTIDE SEQUENCE [LARGE SCALE GENOMIC DNA]</scope>
    <source>
        <strain evidence="2 3">22II-S11-z3</strain>
    </source>
</reference>
<organism evidence="2 3">
    <name type="scientific">Pseudaestuariivita atlantica</name>
    <dbReference type="NCBI Taxonomy" id="1317121"/>
    <lineage>
        <taxon>Bacteria</taxon>
        <taxon>Pseudomonadati</taxon>
        <taxon>Pseudomonadota</taxon>
        <taxon>Alphaproteobacteria</taxon>
        <taxon>Rhodobacterales</taxon>
        <taxon>Paracoccaceae</taxon>
        <taxon>Pseudaestuariivita</taxon>
    </lineage>
</organism>
<feature type="transmembrane region" description="Helical" evidence="1">
    <location>
        <begin position="107"/>
        <end position="124"/>
    </location>
</feature>
<accession>A0A0L1JTA1</accession>
<evidence type="ECO:0000313" key="3">
    <source>
        <dbReference type="Proteomes" id="UP000036938"/>
    </source>
</evidence>
<dbReference type="OrthoDB" id="5297436at2"/>
<dbReference type="Pfam" id="PF11911">
    <property type="entry name" value="DUF3429"/>
    <property type="match status" value="1"/>
</dbReference>